<dbReference type="Pfam" id="PF04978">
    <property type="entry name" value="MST"/>
    <property type="match status" value="1"/>
</dbReference>
<evidence type="ECO:0000313" key="1">
    <source>
        <dbReference type="EMBL" id="GAA1190248.1"/>
    </source>
</evidence>
<name>A0ABP4FPA6_9PSEU</name>
<organism evidence="1 2">
    <name type="scientific">Prauserella alba</name>
    <dbReference type="NCBI Taxonomy" id="176898"/>
    <lineage>
        <taxon>Bacteria</taxon>
        <taxon>Bacillati</taxon>
        <taxon>Actinomycetota</taxon>
        <taxon>Actinomycetes</taxon>
        <taxon>Pseudonocardiales</taxon>
        <taxon>Pseudonocardiaceae</taxon>
        <taxon>Prauserella</taxon>
    </lineage>
</organism>
<keyword evidence="2" id="KW-1185">Reference proteome</keyword>
<sequence>MRTPRVTAGAERELIENTLDRNREALVETARGLSEADARRRLVPSLTTPISLIKHAAAAERIWFQRFWEGLVESECDGYAARDEGTFAVADGEQLADVIVEFERASERSRVIAGRFRLDDTREVPGEGTISLRWTLLAMIEEFARHAGHGDILREQIERATSDGATP</sequence>
<dbReference type="InterPro" id="IPR007061">
    <property type="entry name" value="MST-like"/>
</dbReference>
<dbReference type="Gene3D" id="1.20.120.450">
    <property type="entry name" value="dinb family like domain"/>
    <property type="match status" value="1"/>
</dbReference>
<dbReference type="Proteomes" id="UP001500467">
    <property type="component" value="Unassembled WGS sequence"/>
</dbReference>
<evidence type="ECO:0000313" key="2">
    <source>
        <dbReference type="Proteomes" id="UP001500467"/>
    </source>
</evidence>
<protein>
    <submittedName>
        <fullName evidence="1">DinB family protein</fullName>
    </submittedName>
</protein>
<reference evidence="2" key="1">
    <citation type="journal article" date="2019" name="Int. J. Syst. Evol. Microbiol.">
        <title>The Global Catalogue of Microorganisms (GCM) 10K type strain sequencing project: providing services to taxonomists for standard genome sequencing and annotation.</title>
        <authorList>
            <consortium name="The Broad Institute Genomics Platform"/>
            <consortium name="The Broad Institute Genome Sequencing Center for Infectious Disease"/>
            <person name="Wu L."/>
            <person name="Ma J."/>
        </authorList>
    </citation>
    <scope>NUCLEOTIDE SEQUENCE [LARGE SCALE GENOMIC DNA]</scope>
    <source>
        <strain evidence="2">JCM 13022</strain>
    </source>
</reference>
<dbReference type="SUPFAM" id="SSF109854">
    <property type="entry name" value="DinB/YfiT-like putative metalloenzymes"/>
    <property type="match status" value="1"/>
</dbReference>
<dbReference type="EMBL" id="BAAALM010000001">
    <property type="protein sequence ID" value="GAA1190248.1"/>
    <property type="molecule type" value="Genomic_DNA"/>
</dbReference>
<accession>A0ABP4FPA6</accession>
<comment type="caution">
    <text evidence="1">The sequence shown here is derived from an EMBL/GenBank/DDBJ whole genome shotgun (WGS) entry which is preliminary data.</text>
</comment>
<proteinExistence type="predicted"/>
<gene>
    <name evidence="1" type="ORF">GCM10009675_00480</name>
</gene>
<dbReference type="RefSeq" id="WP_253854767.1">
    <property type="nucleotide sequence ID" value="NZ_BAAALM010000001.1"/>
</dbReference>
<dbReference type="InterPro" id="IPR034660">
    <property type="entry name" value="DinB/YfiT-like"/>
</dbReference>